<gene>
    <name evidence="2" type="ORF">ACFPM3_18795</name>
</gene>
<evidence type="ECO:0000313" key="3">
    <source>
        <dbReference type="Proteomes" id="UP001595829"/>
    </source>
</evidence>
<dbReference type="InterPro" id="IPR002734">
    <property type="entry name" value="RibDG_C"/>
</dbReference>
<dbReference type="Gene3D" id="3.40.430.10">
    <property type="entry name" value="Dihydrofolate Reductase, subunit A"/>
    <property type="match status" value="1"/>
</dbReference>
<keyword evidence="3" id="KW-1185">Reference proteome</keyword>
<comment type="caution">
    <text evidence="2">The sequence shown here is derived from an EMBL/GenBank/DDBJ whole genome shotgun (WGS) entry which is preliminary data.</text>
</comment>
<accession>A0ABV9XFW5</accession>
<name>A0ABV9XFW5_9ACTN</name>
<dbReference type="InterPro" id="IPR050765">
    <property type="entry name" value="Riboflavin_Biosynth_HTPR"/>
</dbReference>
<sequence>MGRKIVSGLLVSLDGVVDAPERWRFPYGDEETGAAPGLVDGEAEAVLPGRVTYEAFDAVWPYPNGLSGYVRRRFQRRPPTVAGASDTLGQAVRSGAAVVDGDVAAALRALKRGPGRNIDLSGSVTLTRSLLEAGLVDELRLLVHPIVVGSGQRLFPDGTGRVPLRLTRSATLSTGVVDLTYAC</sequence>
<dbReference type="RefSeq" id="WP_345686200.1">
    <property type="nucleotide sequence ID" value="NZ_BAABIT010000001.1"/>
</dbReference>
<dbReference type="PANTHER" id="PTHR38011">
    <property type="entry name" value="DIHYDROFOLATE REDUCTASE FAMILY PROTEIN (AFU_ORTHOLOGUE AFUA_8G06820)"/>
    <property type="match status" value="1"/>
</dbReference>
<dbReference type="Pfam" id="PF01872">
    <property type="entry name" value="RibD_C"/>
    <property type="match status" value="1"/>
</dbReference>
<dbReference type="Proteomes" id="UP001595829">
    <property type="component" value="Unassembled WGS sequence"/>
</dbReference>
<reference evidence="3" key="1">
    <citation type="journal article" date="2019" name="Int. J. Syst. Evol. Microbiol.">
        <title>The Global Catalogue of Microorganisms (GCM) 10K type strain sequencing project: providing services to taxonomists for standard genome sequencing and annotation.</title>
        <authorList>
            <consortium name="The Broad Institute Genomics Platform"/>
            <consortium name="The Broad Institute Genome Sequencing Center for Infectious Disease"/>
            <person name="Wu L."/>
            <person name="Ma J."/>
        </authorList>
    </citation>
    <scope>NUCLEOTIDE SEQUENCE [LARGE SCALE GENOMIC DNA]</scope>
    <source>
        <strain evidence="3">CGMCC 4.1648</strain>
    </source>
</reference>
<dbReference type="SUPFAM" id="SSF53597">
    <property type="entry name" value="Dihydrofolate reductase-like"/>
    <property type="match status" value="1"/>
</dbReference>
<dbReference type="PANTHER" id="PTHR38011:SF11">
    <property type="entry name" value="2,5-DIAMINO-6-RIBOSYLAMINO-4(3H)-PYRIMIDINONE 5'-PHOSPHATE REDUCTASE"/>
    <property type="match status" value="1"/>
</dbReference>
<protein>
    <submittedName>
        <fullName evidence="2">Dihydrofolate reductase family protein</fullName>
    </submittedName>
</protein>
<feature type="domain" description="Bacterial bifunctional deaminase-reductase C-terminal" evidence="1">
    <location>
        <begin position="4"/>
        <end position="177"/>
    </location>
</feature>
<evidence type="ECO:0000313" key="2">
    <source>
        <dbReference type="EMBL" id="MFC5024176.1"/>
    </source>
</evidence>
<proteinExistence type="predicted"/>
<evidence type="ECO:0000259" key="1">
    <source>
        <dbReference type="Pfam" id="PF01872"/>
    </source>
</evidence>
<dbReference type="EMBL" id="JBHSJD010000014">
    <property type="protein sequence ID" value="MFC5024176.1"/>
    <property type="molecule type" value="Genomic_DNA"/>
</dbReference>
<organism evidence="2 3">
    <name type="scientific">Streptomyces coeruleoprunus</name>
    <dbReference type="NCBI Taxonomy" id="285563"/>
    <lineage>
        <taxon>Bacteria</taxon>
        <taxon>Bacillati</taxon>
        <taxon>Actinomycetota</taxon>
        <taxon>Actinomycetes</taxon>
        <taxon>Kitasatosporales</taxon>
        <taxon>Streptomycetaceae</taxon>
        <taxon>Streptomyces</taxon>
    </lineage>
</organism>
<dbReference type="InterPro" id="IPR024072">
    <property type="entry name" value="DHFR-like_dom_sf"/>
</dbReference>